<reference evidence="1" key="1">
    <citation type="journal article" date="2013" name="Nature">
        <title>Draft genome of the wheat A-genome progenitor Triticum urartu.</title>
        <authorList>
            <person name="Ling H.Q."/>
            <person name="Zhao S."/>
            <person name="Liu D."/>
            <person name="Wang J."/>
            <person name="Sun H."/>
            <person name="Zhang C."/>
            <person name="Fan H."/>
            <person name="Li D."/>
            <person name="Dong L."/>
            <person name="Tao Y."/>
            <person name="Gao C."/>
            <person name="Wu H."/>
            <person name="Li Y."/>
            <person name="Cui Y."/>
            <person name="Guo X."/>
            <person name="Zheng S."/>
            <person name="Wang B."/>
            <person name="Yu K."/>
            <person name="Liang Q."/>
            <person name="Yang W."/>
            <person name="Lou X."/>
            <person name="Chen J."/>
            <person name="Feng M."/>
            <person name="Jian J."/>
            <person name="Zhang X."/>
            <person name="Luo G."/>
            <person name="Jiang Y."/>
            <person name="Liu J."/>
            <person name="Wang Z."/>
            <person name="Sha Y."/>
            <person name="Zhang B."/>
            <person name="Wu H."/>
            <person name="Tang D."/>
            <person name="Shen Q."/>
            <person name="Xue P."/>
            <person name="Zou S."/>
            <person name="Wang X."/>
            <person name="Liu X."/>
            <person name="Wang F."/>
            <person name="Yang Y."/>
            <person name="An X."/>
            <person name="Dong Z."/>
            <person name="Zhang K."/>
            <person name="Zhang X."/>
            <person name="Luo M.C."/>
            <person name="Dvorak J."/>
            <person name="Tong Y."/>
            <person name="Wang J."/>
            <person name="Yang H."/>
            <person name="Li Z."/>
            <person name="Wang D."/>
            <person name="Zhang A."/>
            <person name="Wang J."/>
        </authorList>
    </citation>
    <scope>NUCLEOTIDE SEQUENCE</scope>
</reference>
<organism evidence="1">
    <name type="scientific">Triticum urartu</name>
    <name type="common">Red wild einkorn</name>
    <name type="synonym">Crithodium urartu</name>
    <dbReference type="NCBI Taxonomy" id="4572"/>
    <lineage>
        <taxon>Eukaryota</taxon>
        <taxon>Viridiplantae</taxon>
        <taxon>Streptophyta</taxon>
        <taxon>Embryophyta</taxon>
        <taxon>Tracheophyta</taxon>
        <taxon>Spermatophyta</taxon>
        <taxon>Magnoliopsida</taxon>
        <taxon>Liliopsida</taxon>
        <taxon>Poales</taxon>
        <taxon>Poaceae</taxon>
        <taxon>BOP clade</taxon>
        <taxon>Pooideae</taxon>
        <taxon>Triticodae</taxon>
        <taxon>Triticeae</taxon>
        <taxon>Triticinae</taxon>
        <taxon>Triticum</taxon>
    </lineage>
</organism>
<sequence length="114" mass="12666">MKTCPPNDRKGWPNAPVVGVAIAGPDQVPYCTHMNNLQHLLRQRRLAARHGHAAHSSPHHTLCHRVRHHNHPSSADAHSRTNWVIMSSVACLELGQKSPKKNMSFFSTRVACGI</sequence>
<dbReference type="AlphaFoldDB" id="M7ZDS0"/>
<gene>
    <name evidence="1" type="ORF">TRIUR3_20641</name>
</gene>
<proteinExistence type="predicted"/>
<dbReference type="EMBL" id="KD096957">
    <property type="protein sequence ID" value="EMS61358.1"/>
    <property type="molecule type" value="Genomic_DNA"/>
</dbReference>
<accession>M7ZDS0</accession>
<name>M7ZDS0_TRIUA</name>
<protein>
    <submittedName>
        <fullName evidence="1">Uncharacterized protein</fullName>
    </submittedName>
</protein>
<evidence type="ECO:0000313" key="1">
    <source>
        <dbReference type="EMBL" id="EMS61358.1"/>
    </source>
</evidence>